<organism evidence="3 4">
    <name type="scientific">Sinorhizobium sojae CCBAU 05684</name>
    <dbReference type="NCBI Taxonomy" id="716928"/>
    <lineage>
        <taxon>Bacteria</taxon>
        <taxon>Pseudomonadati</taxon>
        <taxon>Pseudomonadota</taxon>
        <taxon>Alphaproteobacteria</taxon>
        <taxon>Hyphomicrobiales</taxon>
        <taxon>Rhizobiaceae</taxon>
        <taxon>Sinorhizobium/Ensifer group</taxon>
        <taxon>Sinorhizobium</taxon>
    </lineage>
</organism>
<evidence type="ECO:0000313" key="3">
    <source>
        <dbReference type="EMBL" id="ASY64401.1"/>
    </source>
</evidence>
<reference evidence="3 4" key="1">
    <citation type="submission" date="2017-08" db="EMBL/GenBank/DDBJ databases">
        <title>Multipartite genome sequences of Sinorhizobium species nodulating soybeans.</title>
        <authorList>
            <person name="Tian C.F."/>
        </authorList>
    </citation>
    <scope>NUCLEOTIDE SEQUENCE [LARGE SCALE GENOMIC DNA]</scope>
    <source>
        <strain evidence="3 4">CCBAU 05684</strain>
    </source>
</reference>
<sequence length="187" mass="19777">MVSLANVDVELDGVRRERAAEEPARSRFAPFIALAVVFLPLNAGMLLYTAKNAADVRESREALAAVKRSIDGLKLQIEKQGRHVVQGAKADELAIIRQQLEGLRKEIAEFDGGVRVSAPASSGSVILSAPGKGVTQRLAPSFGAPAGGPDVAEGSPPAETDGTSIADLPRYERSISPEGKLILRKVQ</sequence>
<keyword evidence="2" id="KW-0472">Membrane</keyword>
<dbReference type="KEGG" id="esj:SJ05684_c29710"/>
<keyword evidence="2" id="KW-0812">Transmembrane</keyword>
<dbReference type="RefSeq" id="WP_034855915.1">
    <property type="nucleotide sequence ID" value="NZ_AJQT01000064.1"/>
</dbReference>
<keyword evidence="2" id="KW-1133">Transmembrane helix</keyword>
<dbReference type="Proteomes" id="UP000217211">
    <property type="component" value="Chromosome"/>
</dbReference>
<name>A0A249PEP3_9HYPH</name>
<feature type="transmembrane region" description="Helical" evidence="2">
    <location>
        <begin position="28"/>
        <end position="50"/>
    </location>
</feature>
<keyword evidence="4" id="KW-1185">Reference proteome</keyword>
<evidence type="ECO:0000256" key="1">
    <source>
        <dbReference type="SAM" id="MobiDB-lite"/>
    </source>
</evidence>
<feature type="region of interest" description="Disordered" evidence="1">
    <location>
        <begin position="139"/>
        <end position="172"/>
    </location>
</feature>
<evidence type="ECO:0000313" key="4">
    <source>
        <dbReference type="Proteomes" id="UP000217211"/>
    </source>
</evidence>
<accession>A0A249PEP3</accession>
<proteinExistence type="predicted"/>
<dbReference type="eggNOG" id="ENOG502ZYD8">
    <property type="taxonomic scope" value="Bacteria"/>
</dbReference>
<evidence type="ECO:0000256" key="2">
    <source>
        <dbReference type="SAM" id="Phobius"/>
    </source>
</evidence>
<protein>
    <submittedName>
        <fullName evidence="3">Uncharacterized protein</fullName>
    </submittedName>
</protein>
<gene>
    <name evidence="3" type="ORF">SJ05684_c29710</name>
</gene>
<dbReference type="AlphaFoldDB" id="A0A249PEP3"/>
<dbReference type="EMBL" id="CP023067">
    <property type="protein sequence ID" value="ASY64401.1"/>
    <property type="molecule type" value="Genomic_DNA"/>
</dbReference>